<feature type="domain" description="TNFR-Cys" evidence="4">
    <location>
        <begin position="65"/>
        <end position="107"/>
    </location>
</feature>
<dbReference type="InterPro" id="IPR001368">
    <property type="entry name" value="TNFR/NGFR_Cys_rich_reg"/>
</dbReference>
<name>A0A672G5M6_SALFA</name>
<proteinExistence type="predicted"/>
<feature type="disulfide bond" evidence="1">
    <location>
        <begin position="66"/>
        <end position="81"/>
    </location>
</feature>
<dbReference type="SUPFAM" id="SSF57586">
    <property type="entry name" value="TNF receptor-like"/>
    <property type="match status" value="2"/>
</dbReference>
<dbReference type="PANTHER" id="PTHR46875">
    <property type="entry name" value="TUMOR NECROSIS FACTOR RECEPTOR SUPERFAMILY MEMBER 5"/>
    <property type="match status" value="1"/>
</dbReference>
<dbReference type="Gene3D" id="2.10.50.10">
    <property type="entry name" value="Tumor Necrosis Factor Receptor, subunit A, domain 2"/>
    <property type="match status" value="2"/>
</dbReference>
<feature type="repeat" description="TNFR-Cys" evidence="1">
    <location>
        <begin position="65"/>
        <end position="107"/>
    </location>
</feature>
<feature type="domain" description="TNFR-Cys" evidence="4">
    <location>
        <begin position="108"/>
        <end position="147"/>
    </location>
</feature>
<keyword evidence="1" id="KW-1015">Disulfide bond</keyword>
<dbReference type="GO" id="GO:0035631">
    <property type="term" value="C:CD40 receptor complex"/>
    <property type="evidence" value="ECO:0007669"/>
    <property type="project" value="TreeGrafter"/>
</dbReference>
<organism evidence="5 6">
    <name type="scientific">Salarias fasciatus</name>
    <name type="common">Jewelled blenny</name>
    <name type="synonym">Blennius fasciatus</name>
    <dbReference type="NCBI Taxonomy" id="181472"/>
    <lineage>
        <taxon>Eukaryota</taxon>
        <taxon>Metazoa</taxon>
        <taxon>Chordata</taxon>
        <taxon>Craniata</taxon>
        <taxon>Vertebrata</taxon>
        <taxon>Euteleostomi</taxon>
        <taxon>Actinopterygii</taxon>
        <taxon>Neopterygii</taxon>
        <taxon>Teleostei</taxon>
        <taxon>Neoteleostei</taxon>
        <taxon>Acanthomorphata</taxon>
        <taxon>Ovalentaria</taxon>
        <taxon>Blenniimorphae</taxon>
        <taxon>Blenniiformes</taxon>
        <taxon>Blennioidei</taxon>
        <taxon>Blenniidae</taxon>
        <taxon>Salariinae</taxon>
        <taxon>Salarias</taxon>
    </lineage>
</organism>
<accession>A0A672G5M6</accession>
<dbReference type="GO" id="GO:0004888">
    <property type="term" value="F:transmembrane signaling receptor activity"/>
    <property type="evidence" value="ECO:0007669"/>
    <property type="project" value="InterPro"/>
</dbReference>
<reference evidence="5" key="3">
    <citation type="submission" date="2025-09" db="UniProtKB">
        <authorList>
            <consortium name="Ensembl"/>
        </authorList>
    </citation>
    <scope>IDENTIFICATION</scope>
</reference>
<evidence type="ECO:0000256" key="1">
    <source>
        <dbReference type="PROSITE-ProRule" id="PRU00206"/>
    </source>
</evidence>
<dbReference type="GO" id="GO:0006955">
    <property type="term" value="P:immune response"/>
    <property type="evidence" value="ECO:0007669"/>
    <property type="project" value="InterPro"/>
</dbReference>
<keyword evidence="2" id="KW-1133">Transmembrane helix</keyword>
<dbReference type="InterPro" id="IPR008063">
    <property type="entry name" value="Fas_rcpt"/>
</dbReference>
<dbReference type="GO" id="GO:0009897">
    <property type="term" value="C:external side of plasma membrane"/>
    <property type="evidence" value="ECO:0007669"/>
    <property type="project" value="TreeGrafter"/>
</dbReference>
<reference evidence="5" key="1">
    <citation type="submission" date="2019-06" db="EMBL/GenBank/DDBJ databases">
        <authorList>
            <consortium name="Wellcome Sanger Institute Data Sharing"/>
        </authorList>
    </citation>
    <scope>NUCLEOTIDE SEQUENCE [LARGE SCALE GENOMIC DNA]</scope>
</reference>
<dbReference type="InterPro" id="IPR052135">
    <property type="entry name" value="TNFRSF5"/>
</dbReference>
<keyword evidence="6" id="KW-1185">Reference proteome</keyword>
<evidence type="ECO:0000256" key="3">
    <source>
        <dbReference type="SAM" id="SignalP"/>
    </source>
</evidence>
<reference evidence="5" key="2">
    <citation type="submission" date="2025-08" db="UniProtKB">
        <authorList>
            <consortium name="Ensembl"/>
        </authorList>
    </citation>
    <scope>IDENTIFICATION</scope>
</reference>
<evidence type="ECO:0000259" key="4">
    <source>
        <dbReference type="PROSITE" id="PS50050"/>
    </source>
</evidence>
<gene>
    <name evidence="5" type="primary">LOC115397017</name>
</gene>
<keyword evidence="3" id="KW-0732">Signal</keyword>
<keyword evidence="2" id="KW-0472">Membrane</keyword>
<dbReference type="GO" id="GO:0006915">
    <property type="term" value="P:apoptotic process"/>
    <property type="evidence" value="ECO:0007669"/>
    <property type="project" value="InterPro"/>
</dbReference>
<feature type="repeat" description="TNFR-Cys" evidence="1">
    <location>
        <begin position="108"/>
        <end position="147"/>
    </location>
</feature>
<protein>
    <submittedName>
        <fullName evidence="5">Tumor necrosis factor receptor superfamily member 5-like</fullName>
    </submittedName>
</protein>
<dbReference type="AlphaFoldDB" id="A0A672G5M6"/>
<feature type="chain" id="PRO_5025520036" evidence="3">
    <location>
        <begin position="16"/>
        <end position="336"/>
    </location>
</feature>
<feature type="transmembrane region" description="Helical" evidence="2">
    <location>
        <begin position="199"/>
        <end position="224"/>
    </location>
</feature>
<dbReference type="Ensembl" id="ENSSFAT00005014126.1">
    <property type="protein sequence ID" value="ENSSFAP00005013552.1"/>
    <property type="gene ID" value="ENSSFAG00005007372.1"/>
</dbReference>
<evidence type="ECO:0000313" key="5">
    <source>
        <dbReference type="Ensembl" id="ENSSFAP00005013552.1"/>
    </source>
</evidence>
<dbReference type="SMART" id="SM00208">
    <property type="entry name" value="TNFR"/>
    <property type="match status" value="4"/>
</dbReference>
<dbReference type="GO" id="GO:0002768">
    <property type="term" value="P:immune response-regulating cell surface receptor signaling pathway"/>
    <property type="evidence" value="ECO:0007669"/>
    <property type="project" value="TreeGrafter"/>
</dbReference>
<dbReference type="PANTHER" id="PTHR46875:SF2">
    <property type="entry name" value="TUMOR NECROSIS FACTOR RECEPTOR SUPERFAMILY MEMBER 5-LIKE ISOFORM X1"/>
    <property type="match status" value="1"/>
</dbReference>
<comment type="caution">
    <text evidence="1">Lacks conserved residue(s) required for the propagation of feature annotation.</text>
</comment>
<feature type="disulfide bond" evidence="1">
    <location>
        <begin position="129"/>
        <end position="147"/>
    </location>
</feature>
<keyword evidence="2" id="KW-0812">Transmembrane</keyword>
<dbReference type="Proteomes" id="UP000472267">
    <property type="component" value="Chromosome 11"/>
</dbReference>
<feature type="signal peptide" evidence="3">
    <location>
        <begin position="1"/>
        <end position="15"/>
    </location>
</feature>
<sequence length="336" mass="36498">MGAAVIAVLQVSVSATLTFLIVPHALKRCKNSLCNVPSCLCFVSPPSGQYLRSDCSDTKKTECAKCVHGYFMATKNHLPRCQVCKECSPNNKQIKLSDCTATENTVCQCRTDFYCSNDDCDLCEPVAKCPPGEGVRLKATRTNNAVCAPCEVGTFSNVTDSISPCRAHTRCEDYGRVLETQGTPTKDAVCGNFKSHCSWMLPAGLWSGLVLTVVIVILVVLIIWRLKRKSYRTAVNSSPAVLVEVIPAPPLTPPRLTSHCQESCKMEECKLSIYNPDDTSVGCAMQDSSDISLLKTPLKTSVSFVESSHVNGTAAYISSSLLRSCSEPQEDEWCGT</sequence>
<evidence type="ECO:0000256" key="2">
    <source>
        <dbReference type="SAM" id="Phobius"/>
    </source>
</evidence>
<evidence type="ECO:0000313" key="6">
    <source>
        <dbReference type="Proteomes" id="UP000472267"/>
    </source>
</evidence>
<dbReference type="PROSITE" id="PS50050">
    <property type="entry name" value="TNFR_NGFR_2"/>
    <property type="match status" value="2"/>
</dbReference>
<dbReference type="InParanoid" id="A0A672G5M6"/>
<dbReference type="OMA" id="EDISCEH"/>
<dbReference type="Pfam" id="PF00020">
    <property type="entry name" value="TNFR_c6"/>
    <property type="match status" value="2"/>
</dbReference>
<dbReference type="PRINTS" id="PR01680">
    <property type="entry name" value="TNFACTORR6"/>
</dbReference>